<proteinExistence type="predicted"/>
<evidence type="ECO:0000256" key="4">
    <source>
        <dbReference type="PROSITE-ProRule" id="PRU00335"/>
    </source>
</evidence>
<evidence type="ECO:0000256" key="1">
    <source>
        <dbReference type="ARBA" id="ARBA00023015"/>
    </source>
</evidence>
<evidence type="ECO:0000313" key="8">
    <source>
        <dbReference type="Proteomes" id="UP000267128"/>
    </source>
</evidence>
<dbReference type="InterPro" id="IPR023772">
    <property type="entry name" value="DNA-bd_HTH_TetR-type_CS"/>
</dbReference>
<dbReference type="InterPro" id="IPR050109">
    <property type="entry name" value="HTH-type_TetR-like_transc_reg"/>
</dbReference>
<keyword evidence="3" id="KW-0804">Transcription</keyword>
<dbReference type="SUPFAM" id="SSF48498">
    <property type="entry name" value="Tetracyclin repressor-like, C-terminal domain"/>
    <property type="match status" value="1"/>
</dbReference>
<reference evidence="7 8" key="1">
    <citation type="submission" date="2018-11" db="EMBL/GenBank/DDBJ databases">
        <authorList>
            <person name="Li F."/>
        </authorList>
    </citation>
    <scope>NUCLEOTIDE SEQUENCE [LARGE SCALE GENOMIC DNA]</scope>
    <source>
        <strain evidence="7 8">Gsoil 097</strain>
    </source>
</reference>
<evidence type="ECO:0000256" key="5">
    <source>
        <dbReference type="SAM" id="MobiDB-lite"/>
    </source>
</evidence>
<dbReference type="Gene3D" id="1.10.357.10">
    <property type="entry name" value="Tetracycline Repressor, domain 2"/>
    <property type="match status" value="1"/>
</dbReference>
<organism evidence="7 8">
    <name type="scientific">Nocardioides marmoriginsengisoli</name>
    <dbReference type="NCBI Taxonomy" id="661483"/>
    <lineage>
        <taxon>Bacteria</taxon>
        <taxon>Bacillati</taxon>
        <taxon>Actinomycetota</taxon>
        <taxon>Actinomycetes</taxon>
        <taxon>Propionibacteriales</taxon>
        <taxon>Nocardioidaceae</taxon>
        <taxon>Nocardioides</taxon>
    </lineage>
</organism>
<dbReference type="PANTHER" id="PTHR30055:SF148">
    <property type="entry name" value="TETR-FAMILY TRANSCRIPTIONAL REGULATOR"/>
    <property type="match status" value="1"/>
</dbReference>
<sequence length="205" mass="22512">MSESFAASEPPENPLPRRKGRPRDATADDRILAAAAELILKHGYDNMTVDEVAAAAKAGKATVYRRWAGKEDLAFAALEQLYSNEFPLPDTGSIVGDLREAFTQALEFASSDTGRAYLRMTIAESLRDERLRALYTAAHNGQDAAARKMFERAVARGEIRKDVRIDFAVGWFASLLVMNSITEKPQPGADEVDDMIDFLLRGCGA</sequence>
<dbReference type="GO" id="GO:0003700">
    <property type="term" value="F:DNA-binding transcription factor activity"/>
    <property type="evidence" value="ECO:0007669"/>
    <property type="project" value="TreeGrafter"/>
</dbReference>
<dbReference type="InterPro" id="IPR009057">
    <property type="entry name" value="Homeodomain-like_sf"/>
</dbReference>
<name>A0A3N0CQG2_9ACTN</name>
<gene>
    <name evidence="7" type="ORF">EFK50_04010</name>
</gene>
<dbReference type="RefSeq" id="WP_123226247.1">
    <property type="nucleotide sequence ID" value="NZ_RJSE01000003.1"/>
</dbReference>
<accession>A0A3N0CQG2</accession>
<evidence type="ECO:0000313" key="7">
    <source>
        <dbReference type="EMBL" id="RNL65143.1"/>
    </source>
</evidence>
<dbReference type="PRINTS" id="PR00455">
    <property type="entry name" value="HTHTETR"/>
</dbReference>
<keyword evidence="1" id="KW-0805">Transcription regulation</keyword>
<evidence type="ECO:0000259" key="6">
    <source>
        <dbReference type="PROSITE" id="PS50977"/>
    </source>
</evidence>
<dbReference type="PROSITE" id="PS50977">
    <property type="entry name" value="HTH_TETR_2"/>
    <property type="match status" value="1"/>
</dbReference>
<protein>
    <submittedName>
        <fullName evidence="7">TetR/AcrR family transcriptional regulator</fullName>
    </submittedName>
</protein>
<dbReference type="AlphaFoldDB" id="A0A3N0CQG2"/>
<dbReference type="EMBL" id="RJSE01000003">
    <property type="protein sequence ID" value="RNL65143.1"/>
    <property type="molecule type" value="Genomic_DNA"/>
</dbReference>
<feature type="DNA-binding region" description="H-T-H motif" evidence="4">
    <location>
        <begin position="48"/>
        <end position="67"/>
    </location>
</feature>
<dbReference type="Gene3D" id="1.10.10.60">
    <property type="entry name" value="Homeodomain-like"/>
    <property type="match status" value="1"/>
</dbReference>
<dbReference type="Pfam" id="PF16859">
    <property type="entry name" value="TetR_C_11"/>
    <property type="match status" value="1"/>
</dbReference>
<dbReference type="GO" id="GO:0000976">
    <property type="term" value="F:transcription cis-regulatory region binding"/>
    <property type="evidence" value="ECO:0007669"/>
    <property type="project" value="TreeGrafter"/>
</dbReference>
<keyword evidence="8" id="KW-1185">Reference proteome</keyword>
<dbReference type="Pfam" id="PF00440">
    <property type="entry name" value="TetR_N"/>
    <property type="match status" value="1"/>
</dbReference>
<dbReference type="Proteomes" id="UP000267128">
    <property type="component" value="Unassembled WGS sequence"/>
</dbReference>
<dbReference type="PANTHER" id="PTHR30055">
    <property type="entry name" value="HTH-TYPE TRANSCRIPTIONAL REGULATOR RUTR"/>
    <property type="match status" value="1"/>
</dbReference>
<feature type="domain" description="HTH tetR-type" evidence="6">
    <location>
        <begin position="25"/>
        <end position="85"/>
    </location>
</feature>
<evidence type="ECO:0000256" key="2">
    <source>
        <dbReference type="ARBA" id="ARBA00023125"/>
    </source>
</evidence>
<dbReference type="InterPro" id="IPR001647">
    <property type="entry name" value="HTH_TetR"/>
</dbReference>
<evidence type="ECO:0000256" key="3">
    <source>
        <dbReference type="ARBA" id="ARBA00023163"/>
    </source>
</evidence>
<comment type="caution">
    <text evidence="7">The sequence shown here is derived from an EMBL/GenBank/DDBJ whole genome shotgun (WGS) entry which is preliminary data.</text>
</comment>
<keyword evidence="2 4" id="KW-0238">DNA-binding</keyword>
<dbReference type="InterPro" id="IPR011075">
    <property type="entry name" value="TetR_C"/>
</dbReference>
<dbReference type="OrthoDB" id="9796019at2"/>
<dbReference type="InterPro" id="IPR036271">
    <property type="entry name" value="Tet_transcr_reg_TetR-rel_C_sf"/>
</dbReference>
<dbReference type="SUPFAM" id="SSF46689">
    <property type="entry name" value="Homeodomain-like"/>
    <property type="match status" value="1"/>
</dbReference>
<feature type="region of interest" description="Disordered" evidence="5">
    <location>
        <begin position="1"/>
        <end position="24"/>
    </location>
</feature>
<dbReference type="PROSITE" id="PS01081">
    <property type="entry name" value="HTH_TETR_1"/>
    <property type="match status" value="1"/>
</dbReference>